<keyword evidence="3" id="KW-1185">Reference proteome</keyword>
<accession>A0A4Y7SL05</accession>
<dbReference type="CDD" id="cd00882">
    <property type="entry name" value="Ras_like_GTPase"/>
    <property type="match status" value="1"/>
</dbReference>
<evidence type="ECO:0000313" key="2">
    <source>
        <dbReference type="EMBL" id="TEB22526.1"/>
    </source>
</evidence>
<dbReference type="Pfam" id="PF01926">
    <property type="entry name" value="MMR_HSR1"/>
    <property type="match status" value="1"/>
</dbReference>
<dbReference type="AlphaFoldDB" id="A0A4Y7SL05"/>
<dbReference type="OrthoDB" id="8954335at2759"/>
<evidence type="ECO:0000259" key="1">
    <source>
        <dbReference type="Pfam" id="PF01926"/>
    </source>
</evidence>
<evidence type="ECO:0000313" key="3">
    <source>
        <dbReference type="Proteomes" id="UP000298030"/>
    </source>
</evidence>
<dbReference type="EMBL" id="QPFP01000090">
    <property type="protein sequence ID" value="TEB22526.1"/>
    <property type="molecule type" value="Genomic_DNA"/>
</dbReference>
<reference evidence="2 3" key="1">
    <citation type="journal article" date="2019" name="Nat. Ecol. Evol.">
        <title>Megaphylogeny resolves global patterns of mushroom evolution.</title>
        <authorList>
            <person name="Varga T."/>
            <person name="Krizsan K."/>
            <person name="Foldi C."/>
            <person name="Dima B."/>
            <person name="Sanchez-Garcia M."/>
            <person name="Sanchez-Ramirez S."/>
            <person name="Szollosi G.J."/>
            <person name="Szarkandi J.G."/>
            <person name="Papp V."/>
            <person name="Albert L."/>
            <person name="Andreopoulos W."/>
            <person name="Angelini C."/>
            <person name="Antonin V."/>
            <person name="Barry K.W."/>
            <person name="Bougher N.L."/>
            <person name="Buchanan P."/>
            <person name="Buyck B."/>
            <person name="Bense V."/>
            <person name="Catcheside P."/>
            <person name="Chovatia M."/>
            <person name="Cooper J."/>
            <person name="Damon W."/>
            <person name="Desjardin D."/>
            <person name="Finy P."/>
            <person name="Geml J."/>
            <person name="Haridas S."/>
            <person name="Hughes K."/>
            <person name="Justo A."/>
            <person name="Karasinski D."/>
            <person name="Kautmanova I."/>
            <person name="Kiss B."/>
            <person name="Kocsube S."/>
            <person name="Kotiranta H."/>
            <person name="LaButti K.M."/>
            <person name="Lechner B.E."/>
            <person name="Liimatainen K."/>
            <person name="Lipzen A."/>
            <person name="Lukacs Z."/>
            <person name="Mihaltcheva S."/>
            <person name="Morgado L.N."/>
            <person name="Niskanen T."/>
            <person name="Noordeloos M.E."/>
            <person name="Ohm R.A."/>
            <person name="Ortiz-Santana B."/>
            <person name="Ovrebo C."/>
            <person name="Racz N."/>
            <person name="Riley R."/>
            <person name="Savchenko A."/>
            <person name="Shiryaev A."/>
            <person name="Soop K."/>
            <person name="Spirin V."/>
            <person name="Szebenyi C."/>
            <person name="Tomsovsky M."/>
            <person name="Tulloss R.E."/>
            <person name="Uehling J."/>
            <person name="Grigoriev I.V."/>
            <person name="Vagvolgyi C."/>
            <person name="Papp T."/>
            <person name="Martin F.M."/>
            <person name="Miettinen O."/>
            <person name="Hibbett D.S."/>
            <person name="Nagy L.G."/>
        </authorList>
    </citation>
    <scope>NUCLEOTIDE SEQUENCE [LARGE SCALE GENOMIC DNA]</scope>
    <source>
        <strain evidence="2 3">FP101781</strain>
    </source>
</reference>
<dbReference type="GO" id="GO:0005525">
    <property type="term" value="F:GTP binding"/>
    <property type="evidence" value="ECO:0007669"/>
    <property type="project" value="InterPro"/>
</dbReference>
<sequence length="148" mass="16412">MGPTGAGKTTFINTVTGSTKLQVSDELESCTQEVQLSDPFVFQDRNVVFIDTPGFDDADADRSDADILRMVSDYLTEVYRRKQTLAGLVYLKDISQVRMSGSACNNLRIFRKLCGDPSLRNVAILTTMWSTVNGEEAEKRHRNLGRGG</sequence>
<dbReference type="SUPFAM" id="SSF52540">
    <property type="entry name" value="P-loop containing nucleoside triphosphate hydrolases"/>
    <property type="match status" value="1"/>
</dbReference>
<proteinExistence type="predicted"/>
<organism evidence="2 3">
    <name type="scientific">Coprinellus micaceus</name>
    <name type="common">Glistening ink-cap mushroom</name>
    <name type="synonym">Coprinus micaceus</name>
    <dbReference type="NCBI Taxonomy" id="71717"/>
    <lineage>
        <taxon>Eukaryota</taxon>
        <taxon>Fungi</taxon>
        <taxon>Dikarya</taxon>
        <taxon>Basidiomycota</taxon>
        <taxon>Agaricomycotina</taxon>
        <taxon>Agaricomycetes</taxon>
        <taxon>Agaricomycetidae</taxon>
        <taxon>Agaricales</taxon>
        <taxon>Agaricineae</taxon>
        <taxon>Psathyrellaceae</taxon>
        <taxon>Coprinellus</taxon>
    </lineage>
</organism>
<dbReference type="InterPro" id="IPR006073">
    <property type="entry name" value="GTP-bd"/>
</dbReference>
<comment type="caution">
    <text evidence="2">The sequence shown here is derived from an EMBL/GenBank/DDBJ whole genome shotgun (WGS) entry which is preliminary data.</text>
</comment>
<feature type="domain" description="G" evidence="1">
    <location>
        <begin position="1"/>
        <end position="62"/>
    </location>
</feature>
<gene>
    <name evidence="2" type="ORF">FA13DRAFT_1919973</name>
</gene>
<dbReference type="Gene3D" id="3.40.50.300">
    <property type="entry name" value="P-loop containing nucleotide triphosphate hydrolases"/>
    <property type="match status" value="1"/>
</dbReference>
<name>A0A4Y7SL05_COPMI</name>
<dbReference type="STRING" id="71717.A0A4Y7SL05"/>
<protein>
    <recommendedName>
        <fullName evidence="1">G domain-containing protein</fullName>
    </recommendedName>
</protein>
<dbReference type="InterPro" id="IPR027417">
    <property type="entry name" value="P-loop_NTPase"/>
</dbReference>
<dbReference type="Proteomes" id="UP000298030">
    <property type="component" value="Unassembled WGS sequence"/>
</dbReference>